<dbReference type="Pfam" id="PF05837">
    <property type="entry name" value="CENP-H"/>
    <property type="match status" value="1"/>
</dbReference>
<dbReference type="GO" id="GO:0007059">
    <property type="term" value="P:chromosome segregation"/>
    <property type="evidence" value="ECO:0007669"/>
    <property type="project" value="TreeGrafter"/>
</dbReference>
<dbReference type="AlphaFoldDB" id="A0A2C5X387"/>
<keyword evidence="8" id="KW-0175">Coiled coil</keyword>
<dbReference type="STRING" id="1035309.A0A2C5X387"/>
<proteinExistence type="inferred from homology"/>
<dbReference type="GO" id="GO:0000776">
    <property type="term" value="C:kinetochore"/>
    <property type="evidence" value="ECO:0007669"/>
    <property type="project" value="UniProtKB-KW"/>
</dbReference>
<dbReference type="InterPro" id="IPR008426">
    <property type="entry name" value="CENP-H_C"/>
</dbReference>
<evidence type="ECO:0000256" key="1">
    <source>
        <dbReference type="ARBA" id="ARBA00004123"/>
    </source>
</evidence>
<evidence type="ECO:0000256" key="6">
    <source>
        <dbReference type="ARBA" id="ARBA00023328"/>
    </source>
</evidence>
<dbReference type="OrthoDB" id="2274804at2759"/>
<dbReference type="GO" id="GO:0043515">
    <property type="term" value="F:kinetochore binding"/>
    <property type="evidence" value="ECO:0007669"/>
    <property type="project" value="TreeGrafter"/>
</dbReference>
<protein>
    <recommendedName>
        <fullName evidence="9">Centromere protein H C-terminal domain-containing protein</fullName>
    </recommendedName>
</protein>
<dbReference type="GO" id="GO:0005634">
    <property type="term" value="C:nucleus"/>
    <property type="evidence" value="ECO:0007669"/>
    <property type="project" value="UniProtKB-SubCell"/>
</dbReference>
<reference evidence="10 11" key="2">
    <citation type="journal article" date="2013" name="IMA Fungus">
        <title>IMA Genome-F 1: Ceratocystis fimbriata: Draft nuclear genome sequence for the plant pathogen, Ceratocystis fimbriata.</title>
        <authorList>
            <person name="Wilken P.M."/>
            <person name="Steenkamp E.T."/>
            <person name="Wingfield M.J."/>
            <person name="de Beer Z.W."/>
            <person name="Wingfield B.D."/>
        </authorList>
    </citation>
    <scope>NUCLEOTIDE SEQUENCE [LARGE SCALE GENOMIC DNA]</scope>
    <source>
        <strain evidence="10 11">CBS 114723</strain>
    </source>
</reference>
<feature type="coiled-coil region" evidence="8">
    <location>
        <begin position="13"/>
        <end position="40"/>
    </location>
</feature>
<evidence type="ECO:0000256" key="5">
    <source>
        <dbReference type="ARBA" id="ARBA00023242"/>
    </source>
</evidence>
<keyword evidence="3" id="KW-0158">Chromosome</keyword>
<evidence type="ECO:0000256" key="8">
    <source>
        <dbReference type="SAM" id="Coils"/>
    </source>
</evidence>
<evidence type="ECO:0000256" key="3">
    <source>
        <dbReference type="ARBA" id="ARBA00022454"/>
    </source>
</evidence>
<sequence>MDITVPSDEPLQLSTDEEKVLKLYDQLERLRLEIAIIKAQKAHALSSSNSNSKLSAGTSVEEVRECKEKLLKAKSRYAVQKEVVDSVLMMYPILKAVHQGTFCSPIERDLTPYLIDRDAASVEVSKKSTGIQSALEEAAIVQGRVLKAWSENASLASDVHKLAREIGQQKEDPLNVADGDNELDQLKTDLKISRQKWLVMKGTASAVVAGSGIDWARDPELMEIVLDPEDMDLHK</sequence>
<name>A0A2C5X387_9PEZI</name>
<dbReference type="PANTHER" id="PTHR48122:SF1">
    <property type="entry name" value="CENTROMERE PROTEIN H"/>
    <property type="match status" value="1"/>
</dbReference>
<dbReference type="GO" id="GO:0007052">
    <property type="term" value="P:mitotic spindle organization"/>
    <property type="evidence" value="ECO:0007669"/>
    <property type="project" value="TreeGrafter"/>
</dbReference>
<comment type="subcellular location">
    <subcellularLocation>
        <location evidence="2">Chromosome</location>
        <location evidence="2">Centromere</location>
        <location evidence="2">Kinetochore</location>
    </subcellularLocation>
    <subcellularLocation>
        <location evidence="1">Nucleus</location>
    </subcellularLocation>
</comment>
<dbReference type="PANTHER" id="PTHR48122">
    <property type="entry name" value="CENTROMERE PROTEIN H"/>
    <property type="match status" value="1"/>
</dbReference>
<evidence type="ECO:0000256" key="7">
    <source>
        <dbReference type="ARBA" id="ARBA00025735"/>
    </source>
</evidence>
<evidence type="ECO:0000259" key="9">
    <source>
        <dbReference type="Pfam" id="PF05837"/>
    </source>
</evidence>
<feature type="domain" description="Centromere protein H C-terminal" evidence="9">
    <location>
        <begin position="18"/>
        <end position="229"/>
    </location>
</feature>
<keyword evidence="4" id="KW-0995">Kinetochore</keyword>
<evidence type="ECO:0000256" key="4">
    <source>
        <dbReference type="ARBA" id="ARBA00022838"/>
    </source>
</evidence>
<keyword evidence="11" id="KW-1185">Reference proteome</keyword>
<dbReference type="InterPro" id="IPR040034">
    <property type="entry name" value="CENP-H"/>
</dbReference>
<accession>A0A2C5X387</accession>
<reference evidence="10 11" key="1">
    <citation type="journal article" date="2013" name="Fungal Biol.">
        <title>Analysis of microsatellite markers in the genome of the plant pathogen Ceratocystis fimbriata.</title>
        <authorList>
            <person name="Simpson M.C."/>
            <person name="Wilken P.M."/>
            <person name="Coetzee M.P."/>
            <person name="Wingfield M.J."/>
            <person name="Wingfield B.D."/>
        </authorList>
    </citation>
    <scope>NUCLEOTIDE SEQUENCE [LARGE SCALE GENOMIC DNA]</scope>
    <source>
        <strain evidence="10 11">CBS 114723</strain>
    </source>
</reference>
<keyword evidence="5" id="KW-0539">Nucleus</keyword>
<evidence type="ECO:0000256" key="2">
    <source>
        <dbReference type="ARBA" id="ARBA00004629"/>
    </source>
</evidence>
<gene>
    <name evidence="10" type="ORF">CFIMG_002860RA</name>
</gene>
<keyword evidence="6" id="KW-0137">Centromere</keyword>
<comment type="similarity">
    <text evidence="7">Belongs to the CENP-H/MCM16 family.</text>
</comment>
<evidence type="ECO:0000313" key="10">
    <source>
        <dbReference type="EMBL" id="PHH52440.1"/>
    </source>
</evidence>
<dbReference type="Proteomes" id="UP000222788">
    <property type="component" value="Unassembled WGS sequence"/>
</dbReference>
<organism evidence="10 11">
    <name type="scientific">Ceratocystis fimbriata CBS 114723</name>
    <dbReference type="NCBI Taxonomy" id="1035309"/>
    <lineage>
        <taxon>Eukaryota</taxon>
        <taxon>Fungi</taxon>
        <taxon>Dikarya</taxon>
        <taxon>Ascomycota</taxon>
        <taxon>Pezizomycotina</taxon>
        <taxon>Sordariomycetes</taxon>
        <taxon>Hypocreomycetidae</taxon>
        <taxon>Microascales</taxon>
        <taxon>Ceratocystidaceae</taxon>
        <taxon>Ceratocystis</taxon>
    </lineage>
</organism>
<dbReference type="EMBL" id="APWK03000067">
    <property type="protein sequence ID" value="PHH52440.1"/>
    <property type="molecule type" value="Genomic_DNA"/>
</dbReference>
<comment type="caution">
    <text evidence="10">The sequence shown here is derived from an EMBL/GenBank/DDBJ whole genome shotgun (WGS) entry which is preliminary data.</text>
</comment>
<evidence type="ECO:0000313" key="11">
    <source>
        <dbReference type="Proteomes" id="UP000222788"/>
    </source>
</evidence>
<dbReference type="GO" id="GO:0051382">
    <property type="term" value="P:kinetochore assembly"/>
    <property type="evidence" value="ECO:0007669"/>
    <property type="project" value="InterPro"/>
</dbReference>